<dbReference type="GO" id="GO:0055085">
    <property type="term" value="P:transmembrane transport"/>
    <property type="evidence" value="ECO:0007669"/>
    <property type="project" value="InterPro"/>
</dbReference>
<dbReference type="PANTHER" id="PTHR43386:SF1">
    <property type="entry name" value="D,D-DIPEPTIDE TRANSPORT SYSTEM PERMEASE PROTEIN DDPC-RELATED"/>
    <property type="match status" value="1"/>
</dbReference>
<evidence type="ECO:0000256" key="5">
    <source>
        <dbReference type="ARBA" id="ARBA00022989"/>
    </source>
</evidence>
<dbReference type="EMBL" id="VCKZ01000507">
    <property type="protein sequence ID" value="TMR27181.1"/>
    <property type="molecule type" value="Genomic_DNA"/>
</dbReference>
<feature type="transmembrane region" description="Helical" evidence="7">
    <location>
        <begin position="261"/>
        <end position="281"/>
    </location>
</feature>
<keyword evidence="6 7" id="KW-0472">Membrane</keyword>
<keyword evidence="4 7" id="KW-0812">Transmembrane</keyword>
<organism evidence="9 10">
    <name type="scientific">Actinomadura geliboluensis</name>
    <dbReference type="NCBI Taxonomy" id="882440"/>
    <lineage>
        <taxon>Bacteria</taxon>
        <taxon>Bacillati</taxon>
        <taxon>Actinomycetota</taxon>
        <taxon>Actinomycetes</taxon>
        <taxon>Streptosporangiales</taxon>
        <taxon>Thermomonosporaceae</taxon>
        <taxon>Actinomadura</taxon>
    </lineage>
</organism>
<dbReference type="CDD" id="cd06261">
    <property type="entry name" value="TM_PBP2"/>
    <property type="match status" value="1"/>
</dbReference>
<dbReference type="InterPro" id="IPR050366">
    <property type="entry name" value="BP-dependent_transpt_permease"/>
</dbReference>
<evidence type="ECO:0000256" key="7">
    <source>
        <dbReference type="RuleBase" id="RU363032"/>
    </source>
</evidence>
<dbReference type="AlphaFoldDB" id="A0A5S4G453"/>
<dbReference type="SUPFAM" id="SSF161098">
    <property type="entry name" value="MetI-like"/>
    <property type="match status" value="1"/>
</dbReference>
<dbReference type="InterPro" id="IPR025966">
    <property type="entry name" value="OppC_N"/>
</dbReference>
<gene>
    <name evidence="9" type="ORF">ETD96_39805</name>
</gene>
<dbReference type="Pfam" id="PF12911">
    <property type="entry name" value="OppC_N"/>
    <property type="match status" value="1"/>
</dbReference>
<keyword evidence="10" id="KW-1185">Reference proteome</keyword>
<evidence type="ECO:0000256" key="4">
    <source>
        <dbReference type="ARBA" id="ARBA00022692"/>
    </source>
</evidence>
<name>A0A5S4G453_9ACTN</name>
<dbReference type="Pfam" id="PF00528">
    <property type="entry name" value="BPD_transp_1"/>
    <property type="match status" value="1"/>
</dbReference>
<dbReference type="PROSITE" id="PS50928">
    <property type="entry name" value="ABC_TM1"/>
    <property type="match status" value="1"/>
</dbReference>
<keyword evidence="2 7" id="KW-0813">Transport</keyword>
<keyword evidence="3" id="KW-1003">Cell membrane</keyword>
<protein>
    <submittedName>
        <fullName evidence="9">ABC transporter permease</fullName>
    </submittedName>
</protein>
<feature type="transmembrane region" description="Helical" evidence="7">
    <location>
        <begin position="158"/>
        <end position="175"/>
    </location>
</feature>
<evidence type="ECO:0000313" key="9">
    <source>
        <dbReference type="EMBL" id="TMR27181.1"/>
    </source>
</evidence>
<accession>A0A5S4G453</accession>
<comment type="similarity">
    <text evidence="7">Belongs to the binding-protein-dependent transport system permease family.</text>
</comment>
<dbReference type="Proteomes" id="UP000305238">
    <property type="component" value="Unassembled WGS sequence"/>
</dbReference>
<comment type="subcellular location">
    <subcellularLocation>
        <location evidence="1 7">Cell membrane</location>
        <topology evidence="1 7">Multi-pass membrane protein</topology>
    </subcellularLocation>
</comment>
<feature type="transmembrane region" description="Helical" evidence="7">
    <location>
        <begin position="132"/>
        <end position="152"/>
    </location>
</feature>
<reference evidence="9 10" key="1">
    <citation type="submission" date="2019-05" db="EMBL/GenBank/DDBJ databases">
        <title>Draft genome sequence of Actinomadura geliboluensis A8036.</title>
        <authorList>
            <person name="Saricaoglu S."/>
            <person name="Isik K."/>
        </authorList>
    </citation>
    <scope>NUCLEOTIDE SEQUENCE [LARGE SCALE GENOMIC DNA]</scope>
    <source>
        <strain evidence="9 10">A8036</strain>
    </source>
</reference>
<feature type="transmembrane region" description="Helical" evidence="7">
    <location>
        <begin position="97"/>
        <end position="120"/>
    </location>
</feature>
<keyword evidence="5 7" id="KW-1133">Transmembrane helix</keyword>
<feature type="transmembrane region" description="Helical" evidence="7">
    <location>
        <begin position="35"/>
        <end position="54"/>
    </location>
</feature>
<dbReference type="InterPro" id="IPR000515">
    <property type="entry name" value="MetI-like"/>
</dbReference>
<dbReference type="PANTHER" id="PTHR43386">
    <property type="entry name" value="OLIGOPEPTIDE TRANSPORT SYSTEM PERMEASE PROTEIN APPC"/>
    <property type="match status" value="1"/>
</dbReference>
<sequence>MTKQGPDAPGGGRGGSILRRIRPARTGRMSIVDRVALTIAAVMVLVAFIGPLLAPHDPYAVDLGQALRGPSGAHWFGTDANGRDVFSRVLYGARVSLLATVVVIAVATLIGTLIGTLAALGGRIVDEVLMRICDIGLSLPAIILALGLAAALGPGLKSAVIALCLTWWPGYARLVRTLVRDVRDAEYVEAARTLGVSTPRLVFRHVLPNSLDTLYVQTTLDVSAVMLVISGLSFVGVGAQVPSAEWGAMIAGAAGNLTNGWWAVVFPGLAIMLTAVSFNLVGDWLRVRNDPTLRGRHS</sequence>
<evidence type="ECO:0000259" key="8">
    <source>
        <dbReference type="PROSITE" id="PS50928"/>
    </source>
</evidence>
<evidence type="ECO:0000256" key="1">
    <source>
        <dbReference type="ARBA" id="ARBA00004651"/>
    </source>
</evidence>
<evidence type="ECO:0000313" key="10">
    <source>
        <dbReference type="Proteomes" id="UP000305238"/>
    </source>
</evidence>
<feature type="domain" description="ABC transmembrane type-1" evidence="8">
    <location>
        <begin position="93"/>
        <end position="282"/>
    </location>
</feature>
<evidence type="ECO:0000256" key="6">
    <source>
        <dbReference type="ARBA" id="ARBA00023136"/>
    </source>
</evidence>
<evidence type="ECO:0000256" key="2">
    <source>
        <dbReference type="ARBA" id="ARBA00022448"/>
    </source>
</evidence>
<dbReference type="InterPro" id="IPR035906">
    <property type="entry name" value="MetI-like_sf"/>
</dbReference>
<dbReference type="OrthoDB" id="6637947at2"/>
<evidence type="ECO:0000256" key="3">
    <source>
        <dbReference type="ARBA" id="ARBA00022475"/>
    </source>
</evidence>
<proteinExistence type="inferred from homology"/>
<comment type="caution">
    <text evidence="9">The sequence shown here is derived from an EMBL/GenBank/DDBJ whole genome shotgun (WGS) entry which is preliminary data.</text>
</comment>
<dbReference type="GO" id="GO:0005886">
    <property type="term" value="C:plasma membrane"/>
    <property type="evidence" value="ECO:0007669"/>
    <property type="project" value="UniProtKB-SubCell"/>
</dbReference>
<feature type="transmembrane region" description="Helical" evidence="7">
    <location>
        <begin position="220"/>
        <end position="241"/>
    </location>
</feature>
<dbReference type="Gene3D" id="1.10.3720.10">
    <property type="entry name" value="MetI-like"/>
    <property type="match status" value="1"/>
</dbReference>